<dbReference type="Pfam" id="PF13698">
    <property type="entry name" value="DUF4156"/>
    <property type="match status" value="1"/>
</dbReference>
<dbReference type="PROSITE" id="PS51257">
    <property type="entry name" value="PROKAR_LIPOPROTEIN"/>
    <property type="match status" value="1"/>
</dbReference>
<sequence length="106" mass="11051">MANARLPLLAAAALLLAACGNSWVQVTPEGERVSLATAADVGNCRRIGAANVNALDSIAFVDRGANRLQEELVNLARNEAGAAGGNRVVPESTIEEGRQTFGIYQC</sequence>
<keyword evidence="3" id="KW-1185">Reference proteome</keyword>
<gene>
    <name evidence="2" type="ORF">PHACT_04715</name>
</gene>
<dbReference type="EMBL" id="MASR01000001">
    <property type="protein sequence ID" value="OFE13937.1"/>
    <property type="molecule type" value="Genomic_DNA"/>
</dbReference>
<dbReference type="Proteomes" id="UP000175669">
    <property type="component" value="Unassembled WGS sequence"/>
</dbReference>
<evidence type="ECO:0008006" key="4">
    <source>
        <dbReference type="Google" id="ProtNLM"/>
    </source>
</evidence>
<reference evidence="3" key="1">
    <citation type="submission" date="2016-07" db="EMBL/GenBank/DDBJ databases">
        <authorList>
            <person name="Florea S."/>
            <person name="Webb J.S."/>
            <person name="Jaromczyk J."/>
            <person name="Schardl C.L."/>
        </authorList>
    </citation>
    <scope>NUCLEOTIDE SEQUENCE [LARGE SCALE GENOMIC DNA]</scope>
    <source>
        <strain evidence="3">KCTC 42131</strain>
    </source>
</reference>
<comment type="caution">
    <text evidence="2">The sequence shown here is derived from an EMBL/GenBank/DDBJ whole genome shotgun (WGS) entry which is preliminary data.</text>
</comment>
<keyword evidence="1" id="KW-0732">Signal</keyword>
<feature type="chain" id="PRO_5009212324" description="DUF4156 domain-containing protein" evidence="1">
    <location>
        <begin position="25"/>
        <end position="106"/>
    </location>
</feature>
<evidence type="ECO:0000313" key="3">
    <source>
        <dbReference type="Proteomes" id="UP000175669"/>
    </source>
</evidence>
<evidence type="ECO:0000256" key="1">
    <source>
        <dbReference type="SAM" id="SignalP"/>
    </source>
</evidence>
<dbReference type="STRING" id="1524254.PHACT_04715"/>
<dbReference type="InterPro" id="IPR025294">
    <property type="entry name" value="DUF4156"/>
</dbReference>
<name>A0A1E8CNW5_9GAMM</name>
<feature type="signal peptide" evidence="1">
    <location>
        <begin position="1"/>
        <end position="24"/>
    </location>
</feature>
<protein>
    <recommendedName>
        <fullName evidence="4">DUF4156 domain-containing protein</fullName>
    </recommendedName>
</protein>
<organism evidence="2 3">
    <name type="scientific">Pseudohongiella acticola</name>
    <dbReference type="NCBI Taxonomy" id="1524254"/>
    <lineage>
        <taxon>Bacteria</taxon>
        <taxon>Pseudomonadati</taxon>
        <taxon>Pseudomonadota</taxon>
        <taxon>Gammaproteobacteria</taxon>
        <taxon>Pseudomonadales</taxon>
        <taxon>Pseudohongiellaceae</taxon>
        <taxon>Pseudohongiella</taxon>
    </lineage>
</organism>
<dbReference type="AlphaFoldDB" id="A0A1E8CNW5"/>
<evidence type="ECO:0000313" key="2">
    <source>
        <dbReference type="EMBL" id="OFE13937.1"/>
    </source>
</evidence>
<accession>A0A1E8CNW5</accession>
<proteinExistence type="predicted"/>